<dbReference type="OrthoDB" id="10403057at2759"/>
<dbReference type="InterPro" id="IPR016191">
    <property type="entry name" value="Ribonuclease/ribotoxin"/>
</dbReference>
<reference evidence="4 5" key="1">
    <citation type="journal article" date="2010" name="Science">
        <title>Genome expansion and gene loss in powdery mildew fungi reveal tradeoffs in extreme parasitism.</title>
        <authorList>
            <person name="Spanu P.D."/>
            <person name="Abbott J.C."/>
            <person name="Amselem J."/>
            <person name="Burgis T.A."/>
            <person name="Soanes D.M."/>
            <person name="Stueber K."/>
            <person name="Ver Loren van Themaat E."/>
            <person name="Brown J.K.M."/>
            <person name="Butcher S.A."/>
            <person name="Gurr S.J."/>
            <person name="Lebrun M.-H."/>
            <person name="Ridout C.J."/>
            <person name="Schulze-Lefert P."/>
            <person name="Talbot N.J."/>
            <person name="Ahmadinejad N."/>
            <person name="Ametz C."/>
            <person name="Barton G.R."/>
            <person name="Benjdia M."/>
            <person name="Bidzinski P."/>
            <person name="Bindschedler L.V."/>
            <person name="Both M."/>
            <person name="Brewer M.T."/>
            <person name="Cadle-Davidson L."/>
            <person name="Cadle-Davidson M.M."/>
            <person name="Collemare J."/>
            <person name="Cramer R."/>
            <person name="Frenkel O."/>
            <person name="Godfrey D."/>
            <person name="Harriman J."/>
            <person name="Hoede C."/>
            <person name="King B.C."/>
            <person name="Klages S."/>
            <person name="Kleemann J."/>
            <person name="Knoll D."/>
            <person name="Koti P.S."/>
            <person name="Kreplak J."/>
            <person name="Lopez-Ruiz F.J."/>
            <person name="Lu X."/>
            <person name="Maekawa T."/>
            <person name="Mahanil S."/>
            <person name="Micali C."/>
            <person name="Milgroom M.G."/>
            <person name="Montana G."/>
            <person name="Noir S."/>
            <person name="O'Connell R.J."/>
            <person name="Oberhaensli S."/>
            <person name="Parlange F."/>
            <person name="Pedersen C."/>
            <person name="Quesneville H."/>
            <person name="Reinhardt R."/>
            <person name="Rott M."/>
            <person name="Sacristan S."/>
            <person name="Schmidt S.M."/>
            <person name="Schoen M."/>
            <person name="Skamnioti P."/>
            <person name="Sommer H."/>
            <person name="Stephens A."/>
            <person name="Takahara H."/>
            <person name="Thordal-Christensen H."/>
            <person name="Vigouroux M."/>
            <person name="Wessling R."/>
            <person name="Wicker T."/>
            <person name="Panstruga R."/>
        </authorList>
    </citation>
    <scope>NUCLEOTIDE SEQUENCE [LARGE SCALE GENOMIC DNA]</scope>
    <source>
        <strain evidence="4">DH14</strain>
    </source>
</reference>
<dbReference type="GO" id="GO:0016787">
    <property type="term" value="F:hydrolase activity"/>
    <property type="evidence" value="ECO:0007669"/>
    <property type="project" value="UniProtKB-KW"/>
</dbReference>
<organism evidence="4 5">
    <name type="scientific">Blumeria graminis f. sp. hordei (strain DH14)</name>
    <name type="common">Barley powdery mildew</name>
    <name type="synonym">Oidium monilioides f. sp. hordei</name>
    <dbReference type="NCBI Taxonomy" id="546991"/>
    <lineage>
        <taxon>Eukaryota</taxon>
        <taxon>Fungi</taxon>
        <taxon>Dikarya</taxon>
        <taxon>Ascomycota</taxon>
        <taxon>Pezizomycotina</taxon>
        <taxon>Leotiomycetes</taxon>
        <taxon>Erysiphales</taxon>
        <taxon>Erysiphaceae</taxon>
        <taxon>Blumeria</taxon>
        <taxon>Blumeria hordei</taxon>
    </lineage>
</organism>
<feature type="signal peptide" evidence="3">
    <location>
        <begin position="1"/>
        <end position="24"/>
    </location>
</feature>
<dbReference type="Proteomes" id="UP000015441">
    <property type="component" value="Unassembled WGS sequence"/>
</dbReference>
<evidence type="ECO:0000256" key="2">
    <source>
        <dbReference type="ARBA" id="ARBA00022801"/>
    </source>
</evidence>
<comment type="caution">
    <text evidence="4">The sequence shown here is derived from an EMBL/GenBank/DDBJ whole genome shotgun (WGS) entry which is preliminary data.</text>
</comment>
<keyword evidence="1" id="KW-0540">Nuclease</keyword>
<keyword evidence="2" id="KW-0378">Hydrolase</keyword>
<feature type="chain" id="PRO_5004107493" evidence="3">
    <location>
        <begin position="25"/>
        <end position="434"/>
    </location>
</feature>
<keyword evidence="3" id="KW-0732">Signal</keyword>
<dbReference type="GO" id="GO:0003723">
    <property type="term" value="F:RNA binding"/>
    <property type="evidence" value="ECO:0007669"/>
    <property type="project" value="InterPro"/>
</dbReference>
<dbReference type="PANTHER" id="PTHR42104:SF2">
    <property type="entry name" value="GUANYL-SPECIFIC RIBONUCLEASE, PUTATIVE (AFU_ORTHOLOGUE AFUA_4G01200)-RELATED"/>
    <property type="match status" value="1"/>
</dbReference>
<sequence>MLAQSFQFAEILIIAYLHFHFGSASSVGSNAIDHAADSSYYLCAGNPFSQRAIEVNRQLACEKLHNVDPNGSFPAQLEDNRQFEGAPDALVVWPIIDENTVYKTAVPGKMRIVIDLDCNLAGLIIRHENTFERCMKLSRNHEVDSNGPDLDTYTGYNCSNTFFSSTYVEKSIAKALDLFKSRLSAIYCEKYPKTVNCRSAKQRIFSWPLLADHTLYNSGVTSLISRMYYVEFSENRAFTRVVSRYDGRKICPEINAIILPEANARPRAHTHHENEGRKQRAVCMGQNFSSSYIRLNKEKAIRAYAQLYANVRRNYRYPRHSFYNSRKRPNHEWVWPLRHVEKALRISYILVFTGRDIFKGVFYRHEGTFKECELEDEVEEHRQVEADECRRDGNIGDLDLNKPVGCPECWKTEGCLCSEKNQNEMSDNCSRQLG</sequence>
<evidence type="ECO:0000256" key="3">
    <source>
        <dbReference type="SAM" id="SignalP"/>
    </source>
</evidence>
<dbReference type="SUPFAM" id="SSF53933">
    <property type="entry name" value="Microbial ribonucleases"/>
    <property type="match status" value="1"/>
</dbReference>
<evidence type="ECO:0000313" key="4">
    <source>
        <dbReference type="EMBL" id="CCU74864.1"/>
    </source>
</evidence>
<dbReference type="AlphaFoldDB" id="N1J6R5"/>
<name>N1J6R5_BLUG1</name>
<proteinExistence type="predicted"/>
<dbReference type="PANTHER" id="PTHR42104">
    <property type="entry name" value="EXTRACELLULAR GUANYL-SPECIFIC RIBONUCLEASE RNTA (AFU_ORTHOLOGUE AFUA_4G03230)"/>
    <property type="match status" value="1"/>
</dbReference>
<evidence type="ECO:0000256" key="1">
    <source>
        <dbReference type="ARBA" id="ARBA00022722"/>
    </source>
</evidence>
<dbReference type="GO" id="GO:0004540">
    <property type="term" value="F:RNA nuclease activity"/>
    <property type="evidence" value="ECO:0007669"/>
    <property type="project" value="InterPro"/>
</dbReference>
<accession>N1J6R5</accession>
<dbReference type="EMBL" id="CAUH01000686">
    <property type="protein sequence ID" value="CCU74864.1"/>
    <property type="molecule type" value="Genomic_DNA"/>
</dbReference>
<evidence type="ECO:0000313" key="5">
    <source>
        <dbReference type="Proteomes" id="UP000015441"/>
    </source>
</evidence>
<dbReference type="HOGENOM" id="CLU_055647_0_0_1"/>
<dbReference type="InParanoid" id="N1J6R5"/>
<protein>
    <submittedName>
        <fullName evidence="4">CSEP0252 putative effector protein</fullName>
    </submittedName>
</protein>
<dbReference type="Gene3D" id="3.10.450.30">
    <property type="entry name" value="Microbial ribonucleases"/>
    <property type="match status" value="1"/>
</dbReference>
<keyword evidence="5" id="KW-1185">Reference proteome</keyword>
<gene>
    <name evidence="4" type="ORF">BGHDH14_bgh05315</name>
</gene>